<organism evidence="4 5">
    <name type="scientific">Skeletonema marinoi</name>
    <dbReference type="NCBI Taxonomy" id="267567"/>
    <lineage>
        <taxon>Eukaryota</taxon>
        <taxon>Sar</taxon>
        <taxon>Stramenopiles</taxon>
        <taxon>Ochrophyta</taxon>
        <taxon>Bacillariophyta</taxon>
        <taxon>Coscinodiscophyceae</taxon>
        <taxon>Thalassiosirophycidae</taxon>
        <taxon>Thalassiosirales</taxon>
        <taxon>Skeletonemataceae</taxon>
        <taxon>Skeletonema</taxon>
        <taxon>Skeletonema marinoi-dohrnii complex</taxon>
    </lineage>
</organism>
<dbReference type="EMBL" id="JATAAI010000037">
    <property type="protein sequence ID" value="KAK1734833.1"/>
    <property type="molecule type" value="Genomic_DNA"/>
</dbReference>
<feature type="compositionally biased region" description="Basic and acidic residues" evidence="1">
    <location>
        <begin position="606"/>
        <end position="626"/>
    </location>
</feature>
<dbReference type="Proteomes" id="UP001224775">
    <property type="component" value="Unassembled WGS sequence"/>
</dbReference>
<protein>
    <recommendedName>
        <fullName evidence="3">TECPR1-like DysF domain-containing protein</fullName>
    </recommendedName>
</protein>
<feature type="compositionally biased region" description="Polar residues" evidence="1">
    <location>
        <begin position="87"/>
        <end position="98"/>
    </location>
</feature>
<evidence type="ECO:0000256" key="2">
    <source>
        <dbReference type="SAM" id="SignalP"/>
    </source>
</evidence>
<evidence type="ECO:0000313" key="4">
    <source>
        <dbReference type="EMBL" id="KAK1734833.1"/>
    </source>
</evidence>
<comment type="caution">
    <text evidence="4">The sequence shown here is derived from an EMBL/GenBank/DDBJ whole genome shotgun (WGS) entry which is preliminary data.</text>
</comment>
<evidence type="ECO:0000259" key="3">
    <source>
        <dbReference type="Pfam" id="PF06398"/>
    </source>
</evidence>
<gene>
    <name evidence="4" type="ORF">QTG54_014706</name>
</gene>
<keyword evidence="5" id="KW-1185">Reference proteome</keyword>
<evidence type="ECO:0000313" key="5">
    <source>
        <dbReference type="Proteomes" id="UP001224775"/>
    </source>
</evidence>
<dbReference type="Pfam" id="PF06398">
    <property type="entry name" value="Pex24p"/>
    <property type="match status" value="1"/>
</dbReference>
<feature type="chain" id="PRO_5042271987" description="TECPR1-like DysF domain-containing protein" evidence="2">
    <location>
        <begin position="21"/>
        <end position="626"/>
    </location>
</feature>
<evidence type="ECO:0000256" key="1">
    <source>
        <dbReference type="SAM" id="MobiDB-lite"/>
    </source>
</evidence>
<feature type="signal peptide" evidence="2">
    <location>
        <begin position="1"/>
        <end position="20"/>
    </location>
</feature>
<dbReference type="GO" id="GO:0098588">
    <property type="term" value="C:bounding membrane of organelle"/>
    <property type="evidence" value="ECO:0007669"/>
    <property type="project" value="UniProtKB-ARBA"/>
</dbReference>
<dbReference type="AlphaFoldDB" id="A0AAD9D6P9"/>
<name>A0AAD9D6P9_9STRA</name>
<accession>A0AAD9D6P9</accession>
<feature type="compositionally biased region" description="Polar residues" evidence="1">
    <location>
        <begin position="105"/>
        <end position="114"/>
    </location>
</feature>
<feature type="compositionally biased region" description="Polar residues" evidence="1">
    <location>
        <begin position="29"/>
        <end position="49"/>
    </location>
</feature>
<keyword evidence="2" id="KW-0732">Signal</keyword>
<feature type="domain" description="TECPR1-like DysF" evidence="3">
    <location>
        <begin position="18"/>
        <end position="159"/>
    </location>
</feature>
<reference evidence="4" key="1">
    <citation type="submission" date="2023-06" db="EMBL/GenBank/DDBJ databases">
        <title>Survivors Of The Sea: Transcriptome response of Skeletonema marinoi to long-term dormancy.</title>
        <authorList>
            <person name="Pinder M.I.M."/>
            <person name="Kourtchenko O."/>
            <person name="Robertson E.K."/>
            <person name="Larsson T."/>
            <person name="Maumus F."/>
            <person name="Osuna-Cruz C.M."/>
            <person name="Vancaester E."/>
            <person name="Stenow R."/>
            <person name="Vandepoele K."/>
            <person name="Ploug H."/>
            <person name="Bruchert V."/>
            <person name="Godhe A."/>
            <person name="Topel M."/>
        </authorList>
    </citation>
    <scope>NUCLEOTIDE SEQUENCE</scope>
    <source>
        <strain evidence="4">R05AC</strain>
    </source>
</reference>
<dbReference type="InterPro" id="IPR010482">
    <property type="entry name" value="TECPR1-like_DysF"/>
</dbReference>
<proteinExistence type="predicted"/>
<dbReference type="GO" id="GO:0005737">
    <property type="term" value="C:cytoplasm"/>
    <property type="evidence" value="ECO:0007669"/>
    <property type="project" value="UniProtKB-ARBA"/>
</dbReference>
<feature type="region of interest" description="Disordered" evidence="1">
    <location>
        <begin position="565"/>
        <end position="626"/>
    </location>
</feature>
<feature type="region of interest" description="Disordered" evidence="1">
    <location>
        <begin position="29"/>
        <end position="65"/>
    </location>
</feature>
<feature type="region of interest" description="Disordered" evidence="1">
    <location>
        <begin position="87"/>
        <end position="114"/>
    </location>
</feature>
<sequence>MPLMMRHLFWVLFFCIANQALFCIANQQSSPPSRLPSTNNNKYASTDTKSSPDDETSSNKNPRSQSSAVTFLYELYEHEIYNPSTDGWSSRRFTQSPITGGGGRDSTSLDPQSCTPPRNYLFNGEWKIDMAGETRDGFGWEYYVGKYDGLGRRRRRWVRELRRISSGSNAILNKSSGKKKKTIQQQKARSTAQVARSTSILQTIQQQYNFKGFGWSFYKSLLFMRSFGAAVRLPLSSNLDFYDQHAAWPYISTATYFGYPWIIATFLNASMPVEAIRYIMGGAVWKVQWSLAVFSALTRSIVEALVWIILSPWRLSVGTMQTITALAGRTDYEKQDKKIADSLINIIHENKETSDPIDNTDIKMESFIELSNTTDLNSVNDVPASANTVMDSPRGGAAPKSTRKKRLTLFGNEIPTFHRPYSIEYSSTIQQRVGVCLSWRVSKERGYEYRCNFFLTCLPTILFWQQLDEERNRRIREMQQLKAKLFRSGESTKKSVRASLKSIAKRSSKESALSSFLSEHSAALGFSTGWPLPVDPFFSLNLLITLSGFYYGWLLKCIGSLFSVGGSHDTSTSKKSTTPATKTEKSEIQAEVQEEVDDTITTSETITRKSEDKDSERKKKRPVECK</sequence>